<evidence type="ECO:0000256" key="5">
    <source>
        <dbReference type="ARBA" id="ARBA00022989"/>
    </source>
</evidence>
<keyword evidence="8 12" id="KW-0413">Isomerase</keyword>
<name>A0A840MEQ3_9PROT</name>
<keyword evidence="5" id="KW-1133">Transmembrane helix</keyword>
<dbReference type="SUPFAM" id="SSF109998">
    <property type="entry name" value="Triger factor/SurA peptide-binding domain-like"/>
    <property type="match status" value="1"/>
</dbReference>
<evidence type="ECO:0000256" key="9">
    <source>
        <dbReference type="ARBA" id="ARBA00038408"/>
    </source>
</evidence>
<evidence type="ECO:0000256" key="11">
    <source>
        <dbReference type="ARBA" id="ARBA00042775"/>
    </source>
</evidence>
<keyword evidence="12" id="KW-0697">Rotamase</keyword>
<evidence type="ECO:0000256" key="2">
    <source>
        <dbReference type="ARBA" id="ARBA00022475"/>
    </source>
</evidence>
<organism evidence="14 15">
    <name type="scientific">Chitinivorax tropicus</name>
    <dbReference type="NCBI Taxonomy" id="714531"/>
    <lineage>
        <taxon>Bacteria</taxon>
        <taxon>Pseudomonadati</taxon>
        <taxon>Pseudomonadota</taxon>
        <taxon>Betaproteobacteria</taxon>
        <taxon>Chitinivorax</taxon>
    </lineage>
</organism>
<evidence type="ECO:0000256" key="12">
    <source>
        <dbReference type="PROSITE-ProRule" id="PRU00278"/>
    </source>
</evidence>
<evidence type="ECO:0000259" key="13">
    <source>
        <dbReference type="PROSITE" id="PS50198"/>
    </source>
</evidence>
<dbReference type="PANTHER" id="PTHR47529:SF1">
    <property type="entry name" value="PERIPLASMIC CHAPERONE PPID"/>
    <property type="match status" value="1"/>
</dbReference>
<dbReference type="PROSITE" id="PS01096">
    <property type="entry name" value="PPIC_PPIASE_1"/>
    <property type="match status" value="1"/>
</dbReference>
<dbReference type="EMBL" id="JACHHY010000005">
    <property type="protein sequence ID" value="MBB5017744.1"/>
    <property type="molecule type" value="Genomic_DNA"/>
</dbReference>
<dbReference type="AlphaFoldDB" id="A0A840MEQ3"/>
<evidence type="ECO:0000256" key="3">
    <source>
        <dbReference type="ARBA" id="ARBA00022519"/>
    </source>
</evidence>
<evidence type="ECO:0000256" key="8">
    <source>
        <dbReference type="ARBA" id="ARBA00023235"/>
    </source>
</evidence>
<dbReference type="InterPro" id="IPR023058">
    <property type="entry name" value="PPIase_PpiC_CS"/>
</dbReference>
<accession>A0A840MEQ3</accession>
<evidence type="ECO:0000256" key="10">
    <source>
        <dbReference type="ARBA" id="ARBA00040743"/>
    </source>
</evidence>
<dbReference type="Pfam" id="PF13616">
    <property type="entry name" value="Rotamase_3"/>
    <property type="match status" value="1"/>
</dbReference>
<dbReference type="Proteomes" id="UP000575898">
    <property type="component" value="Unassembled WGS sequence"/>
</dbReference>
<proteinExistence type="inferred from homology"/>
<dbReference type="Gene3D" id="3.10.50.40">
    <property type="match status" value="1"/>
</dbReference>
<dbReference type="PROSITE" id="PS50198">
    <property type="entry name" value="PPIC_PPIASE_2"/>
    <property type="match status" value="1"/>
</dbReference>
<evidence type="ECO:0000256" key="6">
    <source>
        <dbReference type="ARBA" id="ARBA00023136"/>
    </source>
</evidence>
<keyword evidence="15" id="KW-1185">Reference proteome</keyword>
<dbReference type="InterPro" id="IPR046357">
    <property type="entry name" value="PPIase_dom_sf"/>
</dbReference>
<gene>
    <name evidence="14" type="ORF">HNQ59_001014</name>
</gene>
<reference evidence="14 15" key="1">
    <citation type="submission" date="2020-08" db="EMBL/GenBank/DDBJ databases">
        <title>Genomic Encyclopedia of Type Strains, Phase IV (KMG-IV): sequencing the most valuable type-strain genomes for metagenomic binning, comparative biology and taxonomic classification.</title>
        <authorList>
            <person name="Goeker M."/>
        </authorList>
    </citation>
    <scope>NUCLEOTIDE SEQUENCE [LARGE SCALE GENOMIC DNA]</scope>
    <source>
        <strain evidence="14 15">DSM 27165</strain>
    </source>
</reference>
<sequence>MSFVGFGVGSYDIGSDPNFVAKVGGQKISRQELVNAIQGQNLPNTPEVKEEILRGLISQRLRINHATDIGMRVSDAELAKYIAGIPAFQDNGVFSKAKYEQFLKARGWSVEYLQNQVRNDLVSAQLVDSVVSSGFASKTMTAQLLGLFEEQREVSVATFSPQAFTAQVKLDADAAKKYYDAHPDEFKQPEQARVEYVVLSKEELAAHQAVTDAELQQYFDQNKDSLAKEERKISHILLTVDPKASAEEKAKVRAKAEDLLKKVQAAPDTFAQLAKAESQDPGSAVNGGDLGFYSKGGGFVKPFEDAAFSMKKGEIKGLVETQYGFHILKLDDLHMKSFDDVKPQVEAAVKAQKASQLFGAASDKFNDLLYNQPDSLKAVVDEFKLTVKQSDWLDRKAAKDADLNNPKVLEALFSDDVIKKKHNSEAVEFMPGKLVAARMIEHRPAGAKALTEVQAELVKKLTLDKAKELAVADGKAKLGALNSGKEIGLSWGESVKLTRQGSQTIDQDSAREIFKLAGAKLPAYAASTLPDGGFAIYKLTKITPADVGPDKVKAMSQMVARQTSQLEAMAYVKSLEGKYKVEIQKESLGSAE</sequence>
<dbReference type="GO" id="GO:0005886">
    <property type="term" value="C:plasma membrane"/>
    <property type="evidence" value="ECO:0007669"/>
    <property type="project" value="UniProtKB-SubCell"/>
</dbReference>
<keyword evidence="3" id="KW-0997">Cell inner membrane</keyword>
<keyword evidence="6" id="KW-0472">Membrane</keyword>
<comment type="similarity">
    <text evidence="9">Belongs to the PpiD chaperone family.</text>
</comment>
<dbReference type="InterPro" id="IPR027304">
    <property type="entry name" value="Trigger_fact/SurA_dom_sf"/>
</dbReference>
<dbReference type="Pfam" id="PF13624">
    <property type="entry name" value="SurA_N_3"/>
    <property type="match status" value="1"/>
</dbReference>
<dbReference type="PANTHER" id="PTHR47529">
    <property type="entry name" value="PEPTIDYL-PROLYL CIS-TRANS ISOMERASE D"/>
    <property type="match status" value="1"/>
</dbReference>
<comment type="subcellular location">
    <subcellularLocation>
        <location evidence="1">Cell inner membrane</location>
        <topology evidence="1">Single-pass type II membrane protein</topology>
        <orientation evidence="1">Periplasmic side</orientation>
    </subcellularLocation>
</comment>
<keyword evidence="7" id="KW-0143">Chaperone</keyword>
<evidence type="ECO:0000313" key="15">
    <source>
        <dbReference type="Proteomes" id="UP000575898"/>
    </source>
</evidence>
<protein>
    <recommendedName>
        <fullName evidence="10">Periplasmic chaperone PpiD</fullName>
    </recommendedName>
    <alternativeName>
        <fullName evidence="11">Periplasmic folding chaperone</fullName>
    </alternativeName>
</protein>
<evidence type="ECO:0000256" key="1">
    <source>
        <dbReference type="ARBA" id="ARBA00004382"/>
    </source>
</evidence>
<comment type="caution">
    <text evidence="14">The sequence shown here is derived from an EMBL/GenBank/DDBJ whole genome shotgun (WGS) entry which is preliminary data.</text>
</comment>
<dbReference type="SUPFAM" id="SSF54534">
    <property type="entry name" value="FKBP-like"/>
    <property type="match status" value="1"/>
</dbReference>
<dbReference type="Gene3D" id="1.10.4030.10">
    <property type="entry name" value="Porin chaperone SurA, peptide-binding domain"/>
    <property type="match status" value="1"/>
</dbReference>
<evidence type="ECO:0000256" key="7">
    <source>
        <dbReference type="ARBA" id="ARBA00023186"/>
    </source>
</evidence>
<keyword evidence="4" id="KW-0812">Transmembrane</keyword>
<dbReference type="InterPro" id="IPR052029">
    <property type="entry name" value="PpiD_chaperone"/>
</dbReference>
<dbReference type="GO" id="GO:0003755">
    <property type="term" value="F:peptidyl-prolyl cis-trans isomerase activity"/>
    <property type="evidence" value="ECO:0007669"/>
    <property type="project" value="UniProtKB-KW"/>
</dbReference>
<evidence type="ECO:0000313" key="14">
    <source>
        <dbReference type="EMBL" id="MBB5017744.1"/>
    </source>
</evidence>
<evidence type="ECO:0000256" key="4">
    <source>
        <dbReference type="ARBA" id="ARBA00022692"/>
    </source>
</evidence>
<dbReference type="InterPro" id="IPR000297">
    <property type="entry name" value="PPIase_PpiC"/>
</dbReference>
<keyword evidence="2" id="KW-1003">Cell membrane</keyword>
<feature type="domain" description="PpiC" evidence="13">
    <location>
        <begin position="228"/>
        <end position="332"/>
    </location>
</feature>